<feature type="transmembrane region" description="Helical" evidence="1">
    <location>
        <begin position="228"/>
        <end position="250"/>
    </location>
</feature>
<gene>
    <name evidence="4" type="ORF">MYMAC_006506</name>
</gene>
<feature type="domain" description="DUF6311" evidence="2">
    <location>
        <begin position="19"/>
        <end position="417"/>
    </location>
</feature>
<evidence type="ECO:0000259" key="3">
    <source>
        <dbReference type="Pfam" id="PF25853"/>
    </source>
</evidence>
<dbReference type="Pfam" id="PF19830">
    <property type="entry name" value="DUF6311"/>
    <property type="match status" value="1"/>
</dbReference>
<feature type="transmembrane region" description="Helical" evidence="1">
    <location>
        <begin position="191"/>
        <end position="216"/>
    </location>
</feature>
<evidence type="ECO:0008006" key="6">
    <source>
        <dbReference type="Google" id="ProtNLM"/>
    </source>
</evidence>
<dbReference type="InterPro" id="IPR046278">
    <property type="entry name" value="DUF6311"/>
</dbReference>
<dbReference type="OrthoDB" id="1814621at2"/>
<evidence type="ECO:0000313" key="5">
    <source>
        <dbReference type="Proteomes" id="UP000217343"/>
    </source>
</evidence>
<proteinExistence type="predicted"/>
<organism evidence="4 5">
    <name type="scientific">Corallococcus macrosporus DSM 14697</name>
    <dbReference type="NCBI Taxonomy" id="1189310"/>
    <lineage>
        <taxon>Bacteria</taxon>
        <taxon>Pseudomonadati</taxon>
        <taxon>Myxococcota</taxon>
        <taxon>Myxococcia</taxon>
        <taxon>Myxococcales</taxon>
        <taxon>Cystobacterineae</taxon>
        <taxon>Myxococcaceae</taxon>
        <taxon>Corallococcus</taxon>
    </lineage>
</organism>
<dbReference type="EMBL" id="CP022203">
    <property type="protein sequence ID" value="ATB50849.1"/>
    <property type="molecule type" value="Genomic_DNA"/>
</dbReference>
<feature type="transmembrane region" description="Helical" evidence="1">
    <location>
        <begin position="376"/>
        <end position="394"/>
    </location>
</feature>
<protein>
    <recommendedName>
        <fullName evidence="6">Glycosyltransferase RgtA/B/C/D-like domain-containing protein</fullName>
    </recommendedName>
</protein>
<name>A0A250K417_9BACT</name>
<evidence type="ECO:0000256" key="1">
    <source>
        <dbReference type="SAM" id="Phobius"/>
    </source>
</evidence>
<dbReference type="KEGG" id="mmas:MYMAC_006506"/>
<dbReference type="Proteomes" id="UP000217343">
    <property type="component" value="Chromosome"/>
</dbReference>
<keyword evidence="1" id="KW-1133">Transmembrane helix</keyword>
<dbReference type="RefSeq" id="WP_095960922.1">
    <property type="nucleotide sequence ID" value="NZ_CP022203.1"/>
</dbReference>
<sequence length="583" mass="63616">METTGPSDKGERLWPWVGAALGVLWFLAAGGGPTLDPTHLDWMGVGDPAQHVLGWLHFRDAPWGFPLGRPPSLMHPHVMTVGFSDANPWVSLLLKPFAGWLPRDFQFVGPWLASCLALQGWMAVKLLGLFTRSPPQRLLGAALFVSAPILLYRSGHDTLCAHWLLTAMLWLNLRPRDDARAAWRALRWTLLVNLLAAGTHPYLTVMVFALGVALLVQVHREGHLSKGATAGAFAGLGLTVAIPFLAFGYIGQGVSTGASGFGFYSADLLTFINPLGWSRWLPALPITPGQYEGFGYLGTGALVLGVAGVLGWLTGGRPRDWRQVKPVLPLLLVAFALAVLGFSSTMTAAGRTVLTMRKLMEPVMPMLGAFRASGRFIWPFYYLLLTGVLALVLWRWRQRPRVATALLLGAVLLQLADSPDVWARARFVGAPWPRLKAPEWEQVDASYRFVTLVPPVIHGSQRPCVENTFPEGTYVRFGDLAYRKGLTTNSGYSARLDEPRVAEVCAALLDDVEHGRLAEDTLYVVDTAKLPLFQRLGDRVTCGVLDGYTVCVPARDTGLREALRRAPPAAFTPEPPASADTPP</sequence>
<feature type="domain" description="DUF6311" evidence="3">
    <location>
        <begin position="439"/>
        <end position="553"/>
    </location>
</feature>
<feature type="transmembrane region" description="Helical" evidence="1">
    <location>
        <begin position="111"/>
        <end position="130"/>
    </location>
</feature>
<evidence type="ECO:0000313" key="4">
    <source>
        <dbReference type="EMBL" id="ATB50849.1"/>
    </source>
</evidence>
<dbReference type="Pfam" id="PF25853">
    <property type="entry name" value="DUF6311_C"/>
    <property type="match status" value="1"/>
</dbReference>
<dbReference type="InterPro" id="IPR058671">
    <property type="entry name" value="DUF6311_C"/>
</dbReference>
<keyword evidence="1" id="KW-0472">Membrane</keyword>
<dbReference type="AlphaFoldDB" id="A0A250K417"/>
<evidence type="ECO:0000259" key="2">
    <source>
        <dbReference type="Pfam" id="PF19830"/>
    </source>
</evidence>
<feature type="transmembrane region" description="Helical" evidence="1">
    <location>
        <begin position="327"/>
        <end position="356"/>
    </location>
</feature>
<feature type="transmembrane region" description="Helical" evidence="1">
    <location>
        <begin position="294"/>
        <end position="315"/>
    </location>
</feature>
<keyword evidence="5" id="KW-1185">Reference proteome</keyword>
<accession>A0A250K417</accession>
<feature type="transmembrane region" description="Helical" evidence="1">
    <location>
        <begin position="12"/>
        <end position="32"/>
    </location>
</feature>
<keyword evidence="1" id="KW-0812">Transmembrane</keyword>
<reference evidence="4 5" key="1">
    <citation type="submission" date="2017-06" db="EMBL/GenBank/DDBJ databases">
        <title>Sequencing and comparative analysis of myxobacterial genomes.</title>
        <authorList>
            <person name="Rupp O."/>
            <person name="Goesmann A."/>
            <person name="Sogaard-Andersen L."/>
        </authorList>
    </citation>
    <scope>NUCLEOTIDE SEQUENCE [LARGE SCALE GENOMIC DNA]</scope>
    <source>
        <strain evidence="4 5">DSM 14697</strain>
    </source>
</reference>